<reference evidence="2" key="1">
    <citation type="submission" date="2018-01" db="EMBL/GenBank/DDBJ databases">
        <authorList>
            <person name="Mao J.F."/>
        </authorList>
    </citation>
    <scope>NUCLEOTIDE SEQUENCE</scope>
    <source>
        <strain evidence="2">Huo1</strain>
        <tissue evidence="2">Leaf</tissue>
    </source>
</reference>
<keyword evidence="3" id="KW-1185">Reference proteome</keyword>
<sequence>MGDLCEAAEMNPMSSHSTLFTETNRLEIGSESWAAAEIIRKVQPTPVSEERRRNVVEYIQRLIKNCVGAQVKILFFFFLCLFLVLAEINQELCLYTFLCLRDKCSCGECVMKIIASRLIAFDMLCLSNYGDWLMRFLAIRMVGHCALIC</sequence>
<evidence type="ECO:0000256" key="1">
    <source>
        <dbReference type="SAM" id="Phobius"/>
    </source>
</evidence>
<proteinExistence type="predicted"/>
<organism evidence="2">
    <name type="scientific">Salvia splendens</name>
    <name type="common">Scarlet sage</name>
    <dbReference type="NCBI Taxonomy" id="180675"/>
    <lineage>
        <taxon>Eukaryota</taxon>
        <taxon>Viridiplantae</taxon>
        <taxon>Streptophyta</taxon>
        <taxon>Embryophyta</taxon>
        <taxon>Tracheophyta</taxon>
        <taxon>Spermatophyta</taxon>
        <taxon>Magnoliopsida</taxon>
        <taxon>eudicotyledons</taxon>
        <taxon>Gunneridae</taxon>
        <taxon>Pentapetalae</taxon>
        <taxon>asterids</taxon>
        <taxon>lamiids</taxon>
        <taxon>Lamiales</taxon>
        <taxon>Lamiaceae</taxon>
        <taxon>Nepetoideae</taxon>
        <taxon>Mentheae</taxon>
        <taxon>Salviinae</taxon>
        <taxon>Salvia</taxon>
        <taxon>Salvia subgen. Calosphace</taxon>
        <taxon>core Calosphace</taxon>
    </lineage>
</organism>
<dbReference type="EMBL" id="PNBA02000002">
    <property type="protein sequence ID" value="KAG6433703.1"/>
    <property type="molecule type" value="Genomic_DNA"/>
</dbReference>
<keyword evidence="1" id="KW-0812">Transmembrane</keyword>
<gene>
    <name evidence="2" type="ORF">SASPL_105318</name>
</gene>
<feature type="transmembrane region" description="Helical" evidence="1">
    <location>
        <begin position="62"/>
        <end position="86"/>
    </location>
</feature>
<reference evidence="2" key="2">
    <citation type="submission" date="2020-08" db="EMBL/GenBank/DDBJ databases">
        <title>Plant Genome Project.</title>
        <authorList>
            <person name="Zhang R.-G."/>
        </authorList>
    </citation>
    <scope>NUCLEOTIDE SEQUENCE</scope>
    <source>
        <strain evidence="2">Huo1</strain>
        <tissue evidence="2">Leaf</tissue>
    </source>
</reference>
<name>A0A8X8YJ11_SALSN</name>
<accession>A0A8X8YJ11</accession>
<evidence type="ECO:0000313" key="2">
    <source>
        <dbReference type="EMBL" id="KAG6433703.1"/>
    </source>
</evidence>
<dbReference type="Proteomes" id="UP000298416">
    <property type="component" value="Unassembled WGS sequence"/>
</dbReference>
<comment type="caution">
    <text evidence="2">The sequence shown here is derived from an EMBL/GenBank/DDBJ whole genome shotgun (WGS) entry which is preliminary data.</text>
</comment>
<evidence type="ECO:0000313" key="3">
    <source>
        <dbReference type="Proteomes" id="UP000298416"/>
    </source>
</evidence>
<protein>
    <submittedName>
        <fullName evidence="2">Uncharacterized protein</fullName>
    </submittedName>
</protein>
<keyword evidence="1" id="KW-1133">Transmembrane helix</keyword>
<keyword evidence="1" id="KW-0472">Membrane</keyword>
<dbReference type="AlphaFoldDB" id="A0A8X8YJ11"/>